<evidence type="ECO:0000259" key="24">
    <source>
        <dbReference type="Pfam" id="PF03061"/>
    </source>
</evidence>
<evidence type="ECO:0000256" key="19">
    <source>
        <dbReference type="ARBA" id="ARBA00047588"/>
    </source>
</evidence>
<evidence type="ECO:0000256" key="18">
    <source>
        <dbReference type="ARBA" id="ARBA00043210"/>
    </source>
</evidence>
<keyword evidence="4" id="KW-1003">Cell membrane</keyword>
<dbReference type="InterPro" id="IPR029069">
    <property type="entry name" value="HotDog_dom_sf"/>
</dbReference>
<evidence type="ECO:0000256" key="2">
    <source>
        <dbReference type="ARBA" id="ARBA00004496"/>
    </source>
</evidence>
<evidence type="ECO:0000313" key="26">
    <source>
        <dbReference type="Proteomes" id="UP000467260"/>
    </source>
</evidence>
<protein>
    <recommendedName>
        <fullName evidence="17">Acyl-coenzyme A thioesterase THEM4</fullName>
        <ecNumber evidence="16">3.1.2.2</ecNumber>
    </recommendedName>
    <alternativeName>
        <fullName evidence="18">Thioesterase superfamily member 4</fullName>
    </alternativeName>
</protein>
<evidence type="ECO:0000256" key="6">
    <source>
        <dbReference type="ARBA" id="ARBA00022703"/>
    </source>
</evidence>
<keyword evidence="5" id="KW-0963">Cytoplasm</keyword>
<keyword evidence="9" id="KW-0809">Transit peptide</keyword>
<keyword evidence="12" id="KW-0966">Cell projection</keyword>
<evidence type="ECO:0000256" key="13">
    <source>
        <dbReference type="ARBA" id="ARBA00035852"/>
    </source>
</evidence>
<comment type="subcellular location">
    <subcellularLocation>
        <location evidence="3">Cell projection</location>
        <location evidence="3">Ruffle membrane</location>
    </subcellularLocation>
    <subcellularLocation>
        <location evidence="2">Cytoplasm</location>
    </subcellularLocation>
    <subcellularLocation>
        <location evidence="1">Membrane</location>
        <topology evidence="1">Peripheral membrane protein</topology>
    </subcellularLocation>
</comment>
<keyword evidence="6" id="KW-0053">Apoptosis</keyword>
<accession>A0A7I7X3T6</accession>
<comment type="catalytic activity">
    <reaction evidence="20">
        <text>hexadecanoyl-CoA + H2O = hexadecanoate + CoA + H(+)</text>
        <dbReference type="Rhea" id="RHEA:16645"/>
        <dbReference type="ChEBI" id="CHEBI:7896"/>
        <dbReference type="ChEBI" id="CHEBI:15377"/>
        <dbReference type="ChEBI" id="CHEBI:15378"/>
        <dbReference type="ChEBI" id="CHEBI:57287"/>
        <dbReference type="ChEBI" id="CHEBI:57379"/>
        <dbReference type="EC" id="3.1.2.2"/>
    </reaction>
    <physiologicalReaction direction="left-to-right" evidence="20">
        <dbReference type="Rhea" id="RHEA:16646"/>
    </physiologicalReaction>
</comment>
<evidence type="ECO:0000256" key="8">
    <source>
        <dbReference type="ARBA" id="ARBA00022832"/>
    </source>
</evidence>
<dbReference type="Pfam" id="PF03061">
    <property type="entry name" value="4HBT"/>
    <property type="match status" value="1"/>
</dbReference>
<evidence type="ECO:0000256" key="15">
    <source>
        <dbReference type="ARBA" id="ARBA00038456"/>
    </source>
</evidence>
<dbReference type="GO" id="GO:0006631">
    <property type="term" value="P:fatty acid metabolic process"/>
    <property type="evidence" value="ECO:0007669"/>
    <property type="project" value="UniProtKB-KW"/>
</dbReference>
<name>A0A7I7X3T6_9MYCO</name>
<evidence type="ECO:0000256" key="21">
    <source>
        <dbReference type="ARBA" id="ARBA00047969"/>
    </source>
</evidence>
<evidence type="ECO:0000256" key="22">
    <source>
        <dbReference type="ARBA" id="ARBA00048074"/>
    </source>
</evidence>
<evidence type="ECO:0000256" key="5">
    <source>
        <dbReference type="ARBA" id="ARBA00022490"/>
    </source>
</evidence>
<comment type="catalytic activity">
    <reaction evidence="21">
        <text>decanoyl-CoA + H2O = decanoate + CoA + H(+)</text>
        <dbReference type="Rhea" id="RHEA:40059"/>
        <dbReference type="ChEBI" id="CHEBI:15377"/>
        <dbReference type="ChEBI" id="CHEBI:15378"/>
        <dbReference type="ChEBI" id="CHEBI:27689"/>
        <dbReference type="ChEBI" id="CHEBI:57287"/>
        <dbReference type="ChEBI" id="CHEBI:61430"/>
    </reaction>
    <physiologicalReaction direction="left-to-right" evidence="21">
        <dbReference type="Rhea" id="RHEA:40060"/>
    </physiologicalReaction>
</comment>
<dbReference type="CDD" id="cd03443">
    <property type="entry name" value="PaaI_thioesterase"/>
    <property type="match status" value="1"/>
</dbReference>
<evidence type="ECO:0000256" key="9">
    <source>
        <dbReference type="ARBA" id="ARBA00022946"/>
    </source>
</evidence>
<organism evidence="25 26">
    <name type="scientific">Mycolicibacter hiberniae</name>
    <dbReference type="NCBI Taxonomy" id="29314"/>
    <lineage>
        <taxon>Bacteria</taxon>
        <taxon>Bacillati</taxon>
        <taxon>Actinomycetota</taxon>
        <taxon>Actinomycetes</taxon>
        <taxon>Mycobacteriales</taxon>
        <taxon>Mycobacteriaceae</taxon>
        <taxon>Mycolicibacter</taxon>
    </lineage>
</organism>
<proteinExistence type="inferred from homology"/>
<evidence type="ECO:0000256" key="1">
    <source>
        <dbReference type="ARBA" id="ARBA00004170"/>
    </source>
</evidence>
<comment type="catalytic activity">
    <reaction evidence="13">
        <text>(5Z,8Z,11Z,14Z)-eicosatetraenoyl-CoA + H2O = (5Z,8Z,11Z,14Z)-eicosatetraenoate + CoA + H(+)</text>
        <dbReference type="Rhea" id="RHEA:40151"/>
        <dbReference type="ChEBI" id="CHEBI:15377"/>
        <dbReference type="ChEBI" id="CHEBI:15378"/>
        <dbReference type="ChEBI" id="CHEBI:32395"/>
        <dbReference type="ChEBI" id="CHEBI:57287"/>
        <dbReference type="ChEBI" id="CHEBI:57368"/>
    </reaction>
    <physiologicalReaction direction="left-to-right" evidence="13">
        <dbReference type="Rhea" id="RHEA:40152"/>
    </physiologicalReaction>
</comment>
<evidence type="ECO:0000256" key="4">
    <source>
        <dbReference type="ARBA" id="ARBA00022475"/>
    </source>
</evidence>
<comment type="catalytic activity">
    <reaction evidence="14">
        <text>(9Z)-octadecenoyl-CoA + H2O = (9Z)-octadecenoate + CoA + H(+)</text>
        <dbReference type="Rhea" id="RHEA:40139"/>
        <dbReference type="ChEBI" id="CHEBI:15377"/>
        <dbReference type="ChEBI" id="CHEBI:15378"/>
        <dbReference type="ChEBI" id="CHEBI:30823"/>
        <dbReference type="ChEBI" id="CHEBI:57287"/>
        <dbReference type="ChEBI" id="CHEBI:57387"/>
    </reaction>
    <physiologicalReaction direction="left-to-right" evidence="14">
        <dbReference type="Rhea" id="RHEA:40140"/>
    </physiologicalReaction>
</comment>
<dbReference type="GO" id="GO:0016787">
    <property type="term" value="F:hydrolase activity"/>
    <property type="evidence" value="ECO:0007669"/>
    <property type="project" value="UniProtKB-KW"/>
</dbReference>
<evidence type="ECO:0000256" key="16">
    <source>
        <dbReference type="ARBA" id="ARBA00038848"/>
    </source>
</evidence>
<dbReference type="SUPFAM" id="SSF54637">
    <property type="entry name" value="Thioesterase/thiol ester dehydrase-isomerase"/>
    <property type="match status" value="1"/>
</dbReference>
<evidence type="ECO:0000256" key="20">
    <source>
        <dbReference type="ARBA" id="ARBA00047734"/>
    </source>
</evidence>
<dbReference type="InterPro" id="IPR052365">
    <property type="entry name" value="THEM4/THEM5_acyl-CoA_thioest"/>
</dbReference>
<dbReference type="KEGG" id="mhib:MHIB_24080"/>
<comment type="catalytic activity">
    <reaction evidence="22">
        <text>dodecanoyl-CoA + H2O = dodecanoate + CoA + H(+)</text>
        <dbReference type="Rhea" id="RHEA:30135"/>
        <dbReference type="ChEBI" id="CHEBI:15377"/>
        <dbReference type="ChEBI" id="CHEBI:15378"/>
        <dbReference type="ChEBI" id="CHEBI:18262"/>
        <dbReference type="ChEBI" id="CHEBI:57287"/>
        <dbReference type="ChEBI" id="CHEBI:57375"/>
    </reaction>
    <physiologicalReaction direction="left-to-right" evidence="22">
        <dbReference type="Rhea" id="RHEA:30136"/>
    </physiologicalReaction>
</comment>
<sequence>MLSEPITPEDVQRAQAVFEPLTQSLRELIDVTIRSRADESEVRRAHALIQQAGEILGSRLDPAPFGVRTATDGRPLLWGNVAIGMRNAIAPPLRVDRDEAGQRAVADLVLGAAYEGPPGLVHGGVCALILDHVLGATAHRRDRPAFTGTLTLRYVAPTPLGRLRAESWVEREDGGKTFAEGHLLDSQGRVTVHATGIFIRPVART</sequence>
<comment type="catalytic activity">
    <reaction evidence="23">
        <text>tetradecanoyl-CoA + H2O = tetradecanoate + CoA + H(+)</text>
        <dbReference type="Rhea" id="RHEA:40119"/>
        <dbReference type="ChEBI" id="CHEBI:15377"/>
        <dbReference type="ChEBI" id="CHEBI:15378"/>
        <dbReference type="ChEBI" id="CHEBI:30807"/>
        <dbReference type="ChEBI" id="CHEBI:57287"/>
        <dbReference type="ChEBI" id="CHEBI:57385"/>
    </reaction>
    <physiologicalReaction direction="left-to-right" evidence="23">
        <dbReference type="Rhea" id="RHEA:40120"/>
    </physiologicalReaction>
</comment>
<reference evidence="25 26" key="1">
    <citation type="journal article" date="2019" name="Emerg. Microbes Infect.">
        <title>Comprehensive subspecies identification of 175 nontuberculous mycobacteria species based on 7547 genomic profiles.</title>
        <authorList>
            <person name="Matsumoto Y."/>
            <person name="Kinjo T."/>
            <person name="Motooka D."/>
            <person name="Nabeya D."/>
            <person name="Jung N."/>
            <person name="Uechi K."/>
            <person name="Horii T."/>
            <person name="Iida T."/>
            <person name="Fujita J."/>
            <person name="Nakamura S."/>
        </authorList>
    </citation>
    <scope>NUCLEOTIDE SEQUENCE [LARGE SCALE GENOMIC DNA]</scope>
    <source>
        <strain evidence="25 26">JCM 13571</strain>
    </source>
</reference>
<dbReference type="GO" id="GO:0016020">
    <property type="term" value="C:membrane"/>
    <property type="evidence" value="ECO:0007669"/>
    <property type="project" value="UniProtKB-SubCell"/>
</dbReference>
<evidence type="ECO:0000313" key="25">
    <source>
        <dbReference type="EMBL" id="BBZ23990.1"/>
    </source>
</evidence>
<gene>
    <name evidence="25" type="ORF">MHIB_24080</name>
</gene>
<comment type="similarity">
    <text evidence="15">Belongs to the THEM4/THEM5 thioesterase family.</text>
</comment>
<evidence type="ECO:0000256" key="12">
    <source>
        <dbReference type="ARBA" id="ARBA00023273"/>
    </source>
</evidence>
<dbReference type="EMBL" id="AP022609">
    <property type="protein sequence ID" value="BBZ23990.1"/>
    <property type="molecule type" value="Genomic_DNA"/>
</dbReference>
<evidence type="ECO:0000256" key="11">
    <source>
        <dbReference type="ARBA" id="ARBA00023136"/>
    </source>
</evidence>
<keyword evidence="26" id="KW-1185">Reference proteome</keyword>
<keyword evidence="10" id="KW-0443">Lipid metabolism</keyword>
<keyword evidence="11" id="KW-0472">Membrane</keyword>
<evidence type="ECO:0000256" key="3">
    <source>
        <dbReference type="ARBA" id="ARBA00004632"/>
    </source>
</evidence>
<dbReference type="Proteomes" id="UP000467260">
    <property type="component" value="Chromosome"/>
</dbReference>
<keyword evidence="7" id="KW-0378">Hydrolase</keyword>
<comment type="catalytic activity">
    <reaction evidence="19">
        <text>octanoyl-CoA + H2O = octanoate + CoA + H(+)</text>
        <dbReference type="Rhea" id="RHEA:30143"/>
        <dbReference type="ChEBI" id="CHEBI:15377"/>
        <dbReference type="ChEBI" id="CHEBI:15378"/>
        <dbReference type="ChEBI" id="CHEBI:25646"/>
        <dbReference type="ChEBI" id="CHEBI:57287"/>
        <dbReference type="ChEBI" id="CHEBI:57386"/>
    </reaction>
    <physiologicalReaction direction="left-to-right" evidence="19">
        <dbReference type="Rhea" id="RHEA:30144"/>
    </physiologicalReaction>
</comment>
<evidence type="ECO:0000256" key="7">
    <source>
        <dbReference type="ARBA" id="ARBA00022801"/>
    </source>
</evidence>
<dbReference type="AlphaFoldDB" id="A0A7I7X3T6"/>
<dbReference type="PANTHER" id="PTHR12418:SF19">
    <property type="entry name" value="ACYL-COENZYME A THIOESTERASE THEM4"/>
    <property type="match status" value="1"/>
</dbReference>
<dbReference type="GO" id="GO:0005737">
    <property type="term" value="C:cytoplasm"/>
    <property type="evidence" value="ECO:0007669"/>
    <property type="project" value="UniProtKB-SubCell"/>
</dbReference>
<keyword evidence="8" id="KW-0276">Fatty acid metabolism</keyword>
<dbReference type="Gene3D" id="3.10.129.10">
    <property type="entry name" value="Hotdog Thioesterase"/>
    <property type="match status" value="1"/>
</dbReference>
<evidence type="ECO:0000256" key="17">
    <source>
        <dbReference type="ARBA" id="ARBA00040123"/>
    </source>
</evidence>
<evidence type="ECO:0000256" key="23">
    <source>
        <dbReference type="ARBA" id="ARBA00048180"/>
    </source>
</evidence>
<dbReference type="InterPro" id="IPR006683">
    <property type="entry name" value="Thioestr_dom"/>
</dbReference>
<dbReference type="PANTHER" id="PTHR12418">
    <property type="entry name" value="ACYL-COENZYME A THIOESTERASE THEM4"/>
    <property type="match status" value="1"/>
</dbReference>
<feature type="domain" description="Thioesterase" evidence="24">
    <location>
        <begin position="119"/>
        <end position="189"/>
    </location>
</feature>
<evidence type="ECO:0000256" key="14">
    <source>
        <dbReference type="ARBA" id="ARBA00037002"/>
    </source>
</evidence>
<dbReference type="EC" id="3.1.2.2" evidence="16"/>
<evidence type="ECO:0000256" key="10">
    <source>
        <dbReference type="ARBA" id="ARBA00023098"/>
    </source>
</evidence>